<name>A0A4Q9MVG5_9APHY</name>
<organism evidence="1">
    <name type="scientific">Dichomitus squalens</name>
    <dbReference type="NCBI Taxonomy" id="114155"/>
    <lineage>
        <taxon>Eukaryota</taxon>
        <taxon>Fungi</taxon>
        <taxon>Dikarya</taxon>
        <taxon>Basidiomycota</taxon>
        <taxon>Agaricomycotina</taxon>
        <taxon>Agaricomycetes</taxon>
        <taxon>Polyporales</taxon>
        <taxon>Polyporaceae</taxon>
        <taxon>Dichomitus</taxon>
    </lineage>
</organism>
<gene>
    <name evidence="1" type="ORF">BD311DRAFT_116732</name>
</gene>
<evidence type="ECO:0000313" key="1">
    <source>
        <dbReference type="EMBL" id="TBU31387.1"/>
    </source>
</evidence>
<dbReference type="AlphaFoldDB" id="A0A4Q9MVG5"/>
<proteinExistence type="predicted"/>
<accession>A0A4Q9MVG5</accession>
<dbReference type="EMBL" id="ML143399">
    <property type="protein sequence ID" value="TBU31387.1"/>
    <property type="molecule type" value="Genomic_DNA"/>
</dbReference>
<protein>
    <submittedName>
        <fullName evidence="1">Uncharacterized protein</fullName>
    </submittedName>
</protein>
<sequence>MEWKPLQGPPHSLVNTASALSRSKLLLPVPCFPSVHSEVKAMVPFLTSLLCRRYPTQRGLFCLTGIRIQRQA</sequence>
<reference evidence="1" key="1">
    <citation type="submission" date="2019-01" db="EMBL/GenBank/DDBJ databases">
        <title>Draft genome sequences of three monokaryotic isolates of the white-rot basidiomycete fungus Dichomitus squalens.</title>
        <authorList>
            <consortium name="DOE Joint Genome Institute"/>
            <person name="Lopez S.C."/>
            <person name="Andreopoulos B."/>
            <person name="Pangilinan J."/>
            <person name="Lipzen A."/>
            <person name="Riley R."/>
            <person name="Ahrendt S."/>
            <person name="Ng V."/>
            <person name="Barry K."/>
            <person name="Daum C."/>
            <person name="Grigoriev I.V."/>
            <person name="Hilden K.S."/>
            <person name="Makela M.R."/>
            <person name="de Vries R.P."/>
        </authorList>
    </citation>
    <scope>NUCLEOTIDE SEQUENCE [LARGE SCALE GENOMIC DNA]</scope>
    <source>
        <strain evidence="1">OM18370.1</strain>
    </source>
</reference>
<dbReference type="Proteomes" id="UP000292957">
    <property type="component" value="Unassembled WGS sequence"/>
</dbReference>